<dbReference type="AlphaFoldDB" id="A0AAE1VWQ3"/>
<keyword evidence="3" id="KW-1185">Reference proteome</keyword>
<evidence type="ECO:0000313" key="2">
    <source>
        <dbReference type="EMBL" id="KAK4377214.1"/>
    </source>
</evidence>
<dbReference type="GO" id="GO:0008270">
    <property type="term" value="F:zinc ion binding"/>
    <property type="evidence" value="ECO:0007669"/>
    <property type="project" value="InterPro"/>
</dbReference>
<dbReference type="InterPro" id="IPR036236">
    <property type="entry name" value="Znf_C2H2_sf"/>
</dbReference>
<proteinExistence type="predicted"/>
<dbReference type="GO" id="GO:0003676">
    <property type="term" value="F:nucleic acid binding"/>
    <property type="evidence" value="ECO:0007669"/>
    <property type="project" value="InterPro"/>
</dbReference>
<comment type="caution">
    <text evidence="2">The sequence shown here is derived from an EMBL/GenBank/DDBJ whole genome shotgun (WGS) entry which is preliminary data.</text>
</comment>
<dbReference type="EMBL" id="JAVYJV010000002">
    <property type="protein sequence ID" value="KAK4377214.1"/>
    <property type="molecule type" value="Genomic_DNA"/>
</dbReference>
<dbReference type="SUPFAM" id="SSF57667">
    <property type="entry name" value="beta-beta-alpha zinc fingers"/>
    <property type="match status" value="1"/>
</dbReference>
<protein>
    <recommendedName>
        <fullName evidence="1">U1-type domain-containing protein</fullName>
    </recommendedName>
</protein>
<dbReference type="InterPro" id="IPR013087">
    <property type="entry name" value="Znf_C2H2_type"/>
</dbReference>
<dbReference type="PANTHER" id="PTHR47487:SF16">
    <property type="entry name" value="C2H2-TYPE DOMAIN-CONTAINING PROTEIN"/>
    <property type="match status" value="1"/>
</dbReference>
<evidence type="ECO:0000313" key="3">
    <source>
        <dbReference type="Proteomes" id="UP001291623"/>
    </source>
</evidence>
<feature type="domain" description="U1-type" evidence="1">
    <location>
        <begin position="180"/>
        <end position="214"/>
    </location>
</feature>
<name>A0AAE1VWQ3_9SOLA</name>
<dbReference type="SMART" id="SM00451">
    <property type="entry name" value="ZnF_U1"/>
    <property type="match status" value="1"/>
</dbReference>
<accession>A0AAE1VWQ3</accession>
<dbReference type="InterPro" id="IPR003604">
    <property type="entry name" value="Matrin/U1-like-C_Znf_C2H2"/>
</dbReference>
<evidence type="ECO:0000259" key="1">
    <source>
        <dbReference type="SMART" id="SM00451"/>
    </source>
</evidence>
<organism evidence="2 3">
    <name type="scientific">Anisodus tanguticus</name>
    <dbReference type="NCBI Taxonomy" id="243964"/>
    <lineage>
        <taxon>Eukaryota</taxon>
        <taxon>Viridiplantae</taxon>
        <taxon>Streptophyta</taxon>
        <taxon>Embryophyta</taxon>
        <taxon>Tracheophyta</taxon>
        <taxon>Spermatophyta</taxon>
        <taxon>Magnoliopsida</taxon>
        <taxon>eudicotyledons</taxon>
        <taxon>Gunneridae</taxon>
        <taxon>Pentapetalae</taxon>
        <taxon>asterids</taxon>
        <taxon>lamiids</taxon>
        <taxon>Solanales</taxon>
        <taxon>Solanaceae</taxon>
        <taxon>Solanoideae</taxon>
        <taxon>Hyoscyameae</taxon>
        <taxon>Anisodus</taxon>
    </lineage>
</organism>
<gene>
    <name evidence="2" type="ORF">RND71_003510</name>
</gene>
<reference evidence="2" key="1">
    <citation type="submission" date="2023-12" db="EMBL/GenBank/DDBJ databases">
        <title>Genome assembly of Anisodus tanguticus.</title>
        <authorList>
            <person name="Wang Y.-J."/>
        </authorList>
    </citation>
    <scope>NUCLEOTIDE SEQUENCE</scope>
    <source>
        <strain evidence="2">KB-2021</strain>
        <tissue evidence="2">Leaf</tissue>
    </source>
</reference>
<dbReference type="Pfam" id="PF12874">
    <property type="entry name" value="zf-met"/>
    <property type="match status" value="1"/>
</dbReference>
<dbReference type="PANTHER" id="PTHR47487">
    <property type="entry name" value="OS06G0651300 PROTEIN-RELATED"/>
    <property type="match status" value="1"/>
</dbReference>
<sequence length="263" mass="29582">MVKEKEIGIALREKTKGERTYMVTELSLIKPMEYPSLKNETFLAVAEGYLEENGSDALEKLIANKDDHHAEEIKPTDTSDEAGMLTPNQVIVTTLCSYQFSQVKHQGIVCEEDGPVWESIKVTEHMGKHEAAEPKQVKFLKENPIQIEKKTTGVQVKEMVVPADAEEIKLPEITSSKQVQTEWTCLVCQLTTTSEQNLKSHLNGRRHKEKCEELKTWKKMAKSEGSSPVTTKSNQLNQVKHVAAARSEHSAKKAAEPKQIIIF</sequence>
<dbReference type="Gene3D" id="3.30.160.60">
    <property type="entry name" value="Classic Zinc Finger"/>
    <property type="match status" value="1"/>
</dbReference>
<dbReference type="Proteomes" id="UP001291623">
    <property type="component" value="Unassembled WGS sequence"/>
</dbReference>